<evidence type="ECO:0000313" key="2">
    <source>
        <dbReference type="EMBL" id="QID18477.1"/>
    </source>
</evidence>
<evidence type="ECO:0000256" key="1">
    <source>
        <dbReference type="SAM" id="SignalP"/>
    </source>
</evidence>
<name>A0A6C1B4S3_9RHOO</name>
<reference evidence="2 3" key="1">
    <citation type="submission" date="2020-02" db="EMBL/GenBank/DDBJ databases">
        <title>Nitrogenibacter mangrovi gen. nov., sp. nov. isolated from mangrove sediment, a denitrifying betaproteobacterium.</title>
        <authorList>
            <person name="Liao H."/>
            <person name="Tian Y."/>
        </authorList>
    </citation>
    <scope>NUCLEOTIDE SEQUENCE [LARGE SCALE GENOMIC DNA]</scope>
    <source>
        <strain evidence="2 3">M9-3-2</strain>
    </source>
</reference>
<protein>
    <recommendedName>
        <fullName evidence="4">DUF4148 domain-containing protein</fullName>
    </recommendedName>
</protein>
<keyword evidence="3" id="KW-1185">Reference proteome</keyword>
<dbReference type="Proteomes" id="UP000501991">
    <property type="component" value="Chromosome"/>
</dbReference>
<sequence length="92" mass="9859">MKRQLLLAGACAALLTAAPAFARIADTGASFTHEDHSLDLALQMTRDSQSFGRAANAIGHANSGQSFTRYDARMHHDLAIRVAYAKAEPNGF</sequence>
<proteinExistence type="predicted"/>
<keyword evidence="1" id="KW-0732">Signal</keyword>
<dbReference type="EMBL" id="CP048836">
    <property type="protein sequence ID" value="QID18477.1"/>
    <property type="molecule type" value="Genomic_DNA"/>
</dbReference>
<organism evidence="2 3">
    <name type="scientific">Nitrogeniibacter mangrovi</name>
    <dbReference type="NCBI Taxonomy" id="2016596"/>
    <lineage>
        <taxon>Bacteria</taxon>
        <taxon>Pseudomonadati</taxon>
        <taxon>Pseudomonadota</taxon>
        <taxon>Betaproteobacteria</taxon>
        <taxon>Rhodocyclales</taxon>
        <taxon>Zoogloeaceae</taxon>
        <taxon>Nitrogeniibacter</taxon>
    </lineage>
</organism>
<dbReference type="KEGG" id="azq:G3580_13060"/>
<evidence type="ECO:0008006" key="4">
    <source>
        <dbReference type="Google" id="ProtNLM"/>
    </source>
</evidence>
<accession>A0A6C1B4S3</accession>
<feature type="signal peptide" evidence="1">
    <location>
        <begin position="1"/>
        <end position="22"/>
    </location>
</feature>
<gene>
    <name evidence="2" type="ORF">G3580_13060</name>
</gene>
<feature type="chain" id="PRO_5025357149" description="DUF4148 domain-containing protein" evidence="1">
    <location>
        <begin position="23"/>
        <end position="92"/>
    </location>
</feature>
<dbReference type="AlphaFoldDB" id="A0A6C1B4S3"/>
<evidence type="ECO:0000313" key="3">
    <source>
        <dbReference type="Proteomes" id="UP000501991"/>
    </source>
</evidence>
<dbReference type="RefSeq" id="WP_173766168.1">
    <property type="nucleotide sequence ID" value="NZ_CP048836.1"/>
</dbReference>